<evidence type="ECO:0008006" key="4">
    <source>
        <dbReference type="Google" id="ProtNLM"/>
    </source>
</evidence>
<evidence type="ECO:0000313" key="2">
    <source>
        <dbReference type="EMBL" id="KAF7991159.1"/>
    </source>
</evidence>
<keyword evidence="1" id="KW-0732">Signal</keyword>
<dbReference type="OrthoDB" id="7700270at2759"/>
<protein>
    <recommendedName>
        <fullName evidence="4">Cuticular protein</fullName>
    </recommendedName>
</protein>
<dbReference type="Proteomes" id="UP000639338">
    <property type="component" value="Unassembled WGS sequence"/>
</dbReference>
<reference evidence="2 3" key="1">
    <citation type="submission" date="2020-08" db="EMBL/GenBank/DDBJ databases">
        <title>Aphidius gifuensis genome sequencing and assembly.</title>
        <authorList>
            <person name="Du Z."/>
        </authorList>
    </citation>
    <scope>NUCLEOTIDE SEQUENCE [LARGE SCALE GENOMIC DNA]</scope>
    <source>
        <strain evidence="2">YNYX2018</strain>
        <tissue evidence="2">Adults</tissue>
    </source>
</reference>
<name>A0A835CPY3_APHGI</name>
<feature type="chain" id="PRO_5032681776" description="Cuticular protein" evidence="1">
    <location>
        <begin position="19"/>
        <end position="170"/>
    </location>
</feature>
<dbReference type="AlphaFoldDB" id="A0A835CPY3"/>
<organism evidence="2 3">
    <name type="scientific">Aphidius gifuensis</name>
    <name type="common">Parasitoid wasp</name>
    <dbReference type="NCBI Taxonomy" id="684658"/>
    <lineage>
        <taxon>Eukaryota</taxon>
        <taxon>Metazoa</taxon>
        <taxon>Ecdysozoa</taxon>
        <taxon>Arthropoda</taxon>
        <taxon>Hexapoda</taxon>
        <taxon>Insecta</taxon>
        <taxon>Pterygota</taxon>
        <taxon>Neoptera</taxon>
        <taxon>Endopterygota</taxon>
        <taxon>Hymenoptera</taxon>
        <taxon>Apocrita</taxon>
        <taxon>Ichneumonoidea</taxon>
        <taxon>Braconidae</taxon>
        <taxon>Aphidiinae</taxon>
        <taxon>Aphidius</taxon>
    </lineage>
</organism>
<evidence type="ECO:0000256" key="1">
    <source>
        <dbReference type="SAM" id="SignalP"/>
    </source>
</evidence>
<feature type="signal peptide" evidence="1">
    <location>
        <begin position="1"/>
        <end position="18"/>
    </location>
</feature>
<gene>
    <name evidence="2" type="ORF">HCN44_002721</name>
</gene>
<sequence>MYSQIAILLVATIAVSIAAPSGIYGYGSNLAGPVVPPSSLAGPVVGPQRISGAVDGGAVVTGSVAGPSVVSGSVVGGTAVVEQGYGYAPSVLGLGVPGVHGLGVSPLGWGAPALGLGLGHGAVIAGPHAASAALTGAVSVPAVVAGPSGSIVTGYGATGGIARGYYGAHY</sequence>
<dbReference type="EMBL" id="JACMRX010000004">
    <property type="protein sequence ID" value="KAF7991159.1"/>
    <property type="molecule type" value="Genomic_DNA"/>
</dbReference>
<accession>A0A835CPY3</accession>
<proteinExistence type="predicted"/>
<comment type="caution">
    <text evidence="2">The sequence shown here is derived from an EMBL/GenBank/DDBJ whole genome shotgun (WGS) entry which is preliminary data.</text>
</comment>
<keyword evidence="3" id="KW-1185">Reference proteome</keyword>
<evidence type="ECO:0000313" key="3">
    <source>
        <dbReference type="Proteomes" id="UP000639338"/>
    </source>
</evidence>